<organism evidence="2 3">
    <name type="scientific">Dreissena polymorpha</name>
    <name type="common">Zebra mussel</name>
    <name type="synonym">Mytilus polymorpha</name>
    <dbReference type="NCBI Taxonomy" id="45954"/>
    <lineage>
        <taxon>Eukaryota</taxon>
        <taxon>Metazoa</taxon>
        <taxon>Spiralia</taxon>
        <taxon>Lophotrochozoa</taxon>
        <taxon>Mollusca</taxon>
        <taxon>Bivalvia</taxon>
        <taxon>Autobranchia</taxon>
        <taxon>Heteroconchia</taxon>
        <taxon>Euheterodonta</taxon>
        <taxon>Imparidentia</taxon>
        <taxon>Neoheterodontei</taxon>
        <taxon>Myida</taxon>
        <taxon>Dreissenoidea</taxon>
        <taxon>Dreissenidae</taxon>
        <taxon>Dreissena</taxon>
    </lineage>
</organism>
<gene>
    <name evidence="2" type="ORF">DPMN_163777</name>
</gene>
<name>A0A9D4EUL0_DREPO</name>
<feature type="region of interest" description="Disordered" evidence="1">
    <location>
        <begin position="62"/>
        <end position="130"/>
    </location>
</feature>
<proteinExistence type="predicted"/>
<feature type="compositionally biased region" description="Basic and acidic residues" evidence="1">
    <location>
        <begin position="1"/>
        <end position="11"/>
    </location>
</feature>
<feature type="compositionally biased region" description="Polar residues" evidence="1">
    <location>
        <begin position="62"/>
        <end position="86"/>
    </location>
</feature>
<evidence type="ECO:0000256" key="1">
    <source>
        <dbReference type="SAM" id="MobiDB-lite"/>
    </source>
</evidence>
<reference evidence="2" key="1">
    <citation type="journal article" date="2019" name="bioRxiv">
        <title>The Genome of the Zebra Mussel, Dreissena polymorpha: A Resource for Invasive Species Research.</title>
        <authorList>
            <person name="McCartney M.A."/>
            <person name="Auch B."/>
            <person name="Kono T."/>
            <person name="Mallez S."/>
            <person name="Zhang Y."/>
            <person name="Obille A."/>
            <person name="Becker A."/>
            <person name="Abrahante J.E."/>
            <person name="Garbe J."/>
            <person name="Badalamenti J.P."/>
            <person name="Herman A."/>
            <person name="Mangelson H."/>
            <person name="Liachko I."/>
            <person name="Sullivan S."/>
            <person name="Sone E.D."/>
            <person name="Koren S."/>
            <person name="Silverstein K.A.T."/>
            <person name="Beckman K.B."/>
            <person name="Gohl D.M."/>
        </authorList>
    </citation>
    <scope>NUCLEOTIDE SEQUENCE</scope>
    <source>
        <strain evidence="2">Duluth1</strain>
        <tissue evidence="2">Whole animal</tissue>
    </source>
</reference>
<sequence>MLWHPLKERLTESSMPPTTIKRGPLTGDNAHVIKKVFSNNSDFRSSSDRASLAASHDTWLETAQTSNEASSHNSPLLAAQTASSDWFGNKHRNDEPVGTKKPAPGKTCPRENPPGKHSFSRPGQYSESGQ</sequence>
<keyword evidence="3" id="KW-1185">Reference proteome</keyword>
<dbReference type="EMBL" id="JAIWYP010000008">
    <property type="protein sequence ID" value="KAH3785683.1"/>
    <property type="molecule type" value="Genomic_DNA"/>
</dbReference>
<protein>
    <submittedName>
        <fullName evidence="2">Uncharacterized protein</fullName>
    </submittedName>
</protein>
<reference evidence="2" key="2">
    <citation type="submission" date="2020-11" db="EMBL/GenBank/DDBJ databases">
        <authorList>
            <person name="McCartney M.A."/>
            <person name="Auch B."/>
            <person name="Kono T."/>
            <person name="Mallez S."/>
            <person name="Becker A."/>
            <person name="Gohl D.M."/>
            <person name="Silverstein K.A.T."/>
            <person name="Koren S."/>
            <person name="Bechman K.B."/>
            <person name="Herman A."/>
            <person name="Abrahante J.E."/>
            <person name="Garbe J."/>
        </authorList>
    </citation>
    <scope>NUCLEOTIDE SEQUENCE</scope>
    <source>
        <strain evidence="2">Duluth1</strain>
        <tissue evidence="2">Whole animal</tissue>
    </source>
</reference>
<dbReference type="AlphaFoldDB" id="A0A9D4EUL0"/>
<evidence type="ECO:0000313" key="2">
    <source>
        <dbReference type="EMBL" id="KAH3785683.1"/>
    </source>
</evidence>
<comment type="caution">
    <text evidence="2">The sequence shown here is derived from an EMBL/GenBank/DDBJ whole genome shotgun (WGS) entry which is preliminary data.</text>
</comment>
<feature type="compositionally biased region" description="Polar residues" evidence="1">
    <location>
        <begin position="121"/>
        <end position="130"/>
    </location>
</feature>
<evidence type="ECO:0000313" key="3">
    <source>
        <dbReference type="Proteomes" id="UP000828390"/>
    </source>
</evidence>
<dbReference type="Proteomes" id="UP000828390">
    <property type="component" value="Unassembled WGS sequence"/>
</dbReference>
<accession>A0A9D4EUL0</accession>
<feature type="region of interest" description="Disordered" evidence="1">
    <location>
        <begin position="1"/>
        <end position="26"/>
    </location>
</feature>